<name>A0A4R2RH96_9BACL</name>
<protein>
    <recommendedName>
        <fullName evidence="5">Glutathione peroxidase</fullName>
    </recommendedName>
</protein>
<gene>
    <name evidence="6" type="ORF">EDD57_1628</name>
</gene>
<dbReference type="InterPro" id="IPR000889">
    <property type="entry name" value="Glutathione_peroxidase"/>
</dbReference>
<dbReference type="SUPFAM" id="SSF52833">
    <property type="entry name" value="Thioredoxin-like"/>
    <property type="match status" value="1"/>
</dbReference>
<feature type="active site" evidence="4">
    <location>
        <position position="35"/>
    </location>
</feature>
<evidence type="ECO:0000256" key="4">
    <source>
        <dbReference type="PIRSR" id="PIRSR000303-1"/>
    </source>
</evidence>
<evidence type="ECO:0000256" key="3">
    <source>
        <dbReference type="ARBA" id="ARBA00023002"/>
    </source>
</evidence>
<dbReference type="PROSITE" id="PS00763">
    <property type="entry name" value="GLUTATHIONE_PEROXID_2"/>
    <property type="match status" value="1"/>
</dbReference>
<dbReference type="InterPro" id="IPR029759">
    <property type="entry name" value="GPX_AS"/>
</dbReference>
<dbReference type="Proteomes" id="UP000294746">
    <property type="component" value="Unassembled WGS sequence"/>
</dbReference>
<dbReference type="OrthoDB" id="9789406at2"/>
<dbReference type="Pfam" id="PF00255">
    <property type="entry name" value="GSHPx"/>
    <property type="match status" value="1"/>
</dbReference>
<dbReference type="CDD" id="cd00340">
    <property type="entry name" value="GSH_Peroxidase"/>
    <property type="match status" value="1"/>
</dbReference>
<dbReference type="GO" id="GO:0034599">
    <property type="term" value="P:cellular response to oxidative stress"/>
    <property type="evidence" value="ECO:0007669"/>
    <property type="project" value="TreeGrafter"/>
</dbReference>
<dbReference type="EMBL" id="SLXV01000062">
    <property type="protein sequence ID" value="TCP61497.1"/>
    <property type="molecule type" value="Genomic_DNA"/>
</dbReference>
<keyword evidence="2 5" id="KW-0575">Peroxidase</keyword>
<dbReference type="GO" id="GO:0004601">
    <property type="term" value="F:peroxidase activity"/>
    <property type="evidence" value="ECO:0007669"/>
    <property type="project" value="UniProtKB-KW"/>
</dbReference>
<dbReference type="PANTHER" id="PTHR11592">
    <property type="entry name" value="GLUTATHIONE PEROXIDASE"/>
    <property type="match status" value="1"/>
</dbReference>
<evidence type="ECO:0000256" key="1">
    <source>
        <dbReference type="ARBA" id="ARBA00006926"/>
    </source>
</evidence>
<comment type="caution">
    <text evidence="6">The sequence shown here is derived from an EMBL/GenBank/DDBJ whole genome shotgun (WGS) entry which is preliminary data.</text>
</comment>
<dbReference type="RefSeq" id="WP_131849974.1">
    <property type="nucleotide sequence ID" value="NZ_SLXV01000062.1"/>
</dbReference>
<dbReference type="PRINTS" id="PR01011">
    <property type="entry name" value="GLUTPROXDASE"/>
</dbReference>
<dbReference type="FunFam" id="3.40.30.10:FF:000010">
    <property type="entry name" value="Glutathione peroxidase"/>
    <property type="match status" value="1"/>
</dbReference>
<dbReference type="PIRSF" id="PIRSF000303">
    <property type="entry name" value="Glutathion_perox"/>
    <property type="match status" value="1"/>
</dbReference>
<keyword evidence="3 5" id="KW-0560">Oxidoreductase</keyword>
<keyword evidence="7" id="KW-1185">Reference proteome</keyword>
<comment type="similarity">
    <text evidence="1 5">Belongs to the glutathione peroxidase family.</text>
</comment>
<dbReference type="Gene3D" id="3.40.30.10">
    <property type="entry name" value="Glutaredoxin"/>
    <property type="match status" value="1"/>
</dbReference>
<sequence length="158" mass="17927">MDFYQLSVVLSNGQEKSFEDYRGKAVLLVNTASKCGFTPQYKGLQELYETYHDQGLEVIGFPCNQFMGQEPGSNEEIQEFCEINYGVKFPITDKIDVNGSDAHPVFQYLTQEARGILGEAIKWNFTKFLVDPSGNVVKRFAPTTKPEDLKLEIEKVLK</sequence>
<dbReference type="InterPro" id="IPR036249">
    <property type="entry name" value="Thioredoxin-like_sf"/>
</dbReference>
<dbReference type="PROSITE" id="PS00460">
    <property type="entry name" value="GLUTATHIONE_PEROXID_1"/>
    <property type="match status" value="1"/>
</dbReference>
<reference evidence="6 7" key="1">
    <citation type="submission" date="2019-03" db="EMBL/GenBank/DDBJ databases">
        <title>Genomic Encyclopedia of Type Strains, Phase IV (KMG-IV): sequencing the most valuable type-strain genomes for metagenomic binning, comparative biology and taxonomic classification.</title>
        <authorList>
            <person name="Goeker M."/>
        </authorList>
    </citation>
    <scope>NUCLEOTIDE SEQUENCE [LARGE SCALE GENOMIC DNA]</scope>
    <source>
        <strain evidence="6 7">DSM 46831</strain>
    </source>
</reference>
<dbReference type="PROSITE" id="PS51355">
    <property type="entry name" value="GLUTATHIONE_PEROXID_3"/>
    <property type="match status" value="1"/>
</dbReference>
<evidence type="ECO:0000256" key="2">
    <source>
        <dbReference type="ARBA" id="ARBA00022559"/>
    </source>
</evidence>
<evidence type="ECO:0000313" key="7">
    <source>
        <dbReference type="Proteomes" id="UP000294746"/>
    </source>
</evidence>
<accession>A0A4R2RH96</accession>
<dbReference type="AlphaFoldDB" id="A0A4R2RH96"/>
<dbReference type="InterPro" id="IPR029760">
    <property type="entry name" value="GPX_CS"/>
</dbReference>
<organism evidence="6 7">
    <name type="scientific">Baia soyae</name>
    <dbReference type="NCBI Taxonomy" id="1544746"/>
    <lineage>
        <taxon>Bacteria</taxon>
        <taxon>Bacillati</taxon>
        <taxon>Bacillota</taxon>
        <taxon>Bacilli</taxon>
        <taxon>Bacillales</taxon>
        <taxon>Thermoactinomycetaceae</taxon>
        <taxon>Baia</taxon>
    </lineage>
</organism>
<evidence type="ECO:0000256" key="5">
    <source>
        <dbReference type="RuleBase" id="RU000499"/>
    </source>
</evidence>
<evidence type="ECO:0000313" key="6">
    <source>
        <dbReference type="EMBL" id="TCP61497.1"/>
    </source>
</evidence>
<proteinExistence type="inferred from homology"/>
<dbReference type="PANTHER" id="PTHR11592:SF78">
    <property type="entry name" value="GLUTATHIONE PEROXIDASE"/>
    <property type="match status" value="1"/>
</dbReference>